<feature type="compositionally biased region" description="Basic and acidic residues" evidence="1">
    <location>
        <begin position="1"/>
        <end position="19"/>
    </location>
</feature>
<feature type="compositionally biased region" description="Basic and acidic residues" evidence="1">
    <location>
        <begin position="189"/>
        <end position="203"/>
    </location>
</feature>
<dbReference type="InterPro" id="IPR036236">
    <property type="entry name" value="Znf_C2H2_sf"/>
</dbReference>
<evidence type="ECO:0000313" key="3">
    <source>
        <dbReference type="EMBL" id="CAH2061304.1"/>
    </source>
</evidence>
<organism evidence="3 4">
    <name type="scientific">Thlaspi arvense</name>
    <name type="common">Field penny-cress</name>
    <dbReference type="NCBI Taxonomy" id="13288"/>
    <lineage>
        <taxon>Eukaryota</taxon>
        <taxon>Viridiplantae</taxon>
        <taxon>Streptophyta</taxon>
        <taxon>Embryophyta</taxon>
        <taxon>Tracheophyta</taxon>
        <taxon>Spermatophyta</taxon>
        <taxon>Magnoliopsida</taxon>
        <taxon>eudicotyledons</taxon>
        <taxon>Gunneridae</taxon>
        <taxon>Pentapetalae</taxon>
        <taxon>rosids</taxon>
        <taxon>malvids</taxon>
        <taxon>Brassicales</taxon>
        <taxon>Brassicaceae</taxon>
        <taxon>Thlaspideae</taxon>
        <taxon>Thlaspi</taxon>
    </lineage>
</organism>
<feature type="region of interest" description="Disordered" evidence="1">
    <location>
        <begin position="189"/>
        <end position="229"/>
    </location>
</feature>
<name>A0AAU9SE85_THLAR</name>
<dbReference type="Pfam" id="PF12874">
    <property type="entry name" value="zf-met"/>
    <property type="match status" value="2"/>
</dbReference>
<dbReference type="SMART" id="SM00451">
    <property type="entry name" value="ZnF_U1"/>
    <property type="match status" value="2"/>
</dbReference>
<feature type="compositionally biased region" description="Polar residues" evidence="1">
    <location>
        <begin position="27"/>
        <end position="38"/>
    </location>
</feature>
<keyword evidence="4" id="KW-1185">Reference proteome</keyword>
<evidence type="ECO:0000259" key="2">
    <source>
        <dbReference type="SMART" id="SM00451"/>
    </source>
</evidence>
<dbReference type="EMBL" id="OU466860">
    <property type="protein sequence ID" value="CAH2061304.1"/>
    <property type="molecule type" value="Genomic_DNA"/>
</dbReference>
<feature type="region of interest" description="Disordered" evidence="1">
    <location>
        <begin position="1"/>
        <end position="40"/>
    </location>
</feature>
<feature type="region of interest" description="Disordered" evidence="1">
    <location>
        <begin position="268"/>
        <end position="304"/>
    </location>
</feature>
<evidence type="ECO:0000313" key="4">
    <source>
        <dbReference type="Proteomes" id="UP000836841"/>
    </source>
</evidence>
<dbReference type="PANTHER" id="PTHR47487">
    <property type="entry name" value="OS06G0651300 PROTEIN-RELATED"/>
    <property type="match status" value="1"/>
</dbReference>
<evidence type="ECO:0000256" key="1">
    <source>
        <dbReference type="SAM" id="MobiDB-lite"/>
    </source>
</evidence>
<gene>
    <name evidence="3" type="ORF">TAV2_LOCUS13215</name>
</gene>
<protein>
    <recommendedName>
        <fullName evidence="2">U1-type domain-containing protein</fullName>
    </recommendedName>
</protein>
<dbReference type="GO" id="GO:0008270">
    <property type="term" value="F:zinc ion binding"/>
    <property type="evidence" value="ECO:0007669"/>
    <property type="project" value="InterPro"/>
</dbReference>
<feature type="region of interest" description="Disordered" evidence="1">
    <location>
        <begin position="376"/>
        <end position="396"/>
    </location>
</feature>
<feature type="domain" description="U1-type" evidence="2">
    <location>
        <begin position="236"/>
        <end position="270"/>
    </location>
</feature>
<dbReference type="SUPFAM" id="SSF57667">
    <property type="entry name" value="beta-beta-alpha zinc fingers"/>
    <property type="match status" value="2"/>
</dbReference>
<dbReference type="AlphaFoldDB" id="A0AAU9SE85"/>
<reference evidence="3 4" key="1">
    <citation type="submission" date="2022-03" db="EMBL/GenBank/DDBJ databases">
        <authorList>
            <person name="Nunn A."/>
            <person name="Chopra R."/>
            <person name="Nunn A."/>
            <person name="Contreras Garrido A."/>
        </authorList>
    </citation>
    <scope>NUCLEOTIDE SEQUENCE [LARGE SCALE GENOMIC DNA]</scope>
</reference>
<dbReference type="PANTHER" id="PTHR47487:SF8">
    <property type="entry name" value="OS08G0270900 PROTEIN"/>
    <property type="match status" value="1"/>
</dbReference>
<feature type="domain" description="U1-type" evidence="2">
    <location>
        <begin position="311"/>
        <end position="345"/>
    </location>
</feature>
<dbReference type="Gene3D" id="3.30.160.60">
    <property type="entry name" value="Classic Zinc Finger"/>
    <property type="match status" value="2"/>
</dbReference>
<accession>A0AAU9SE85</accession>
<dbReference type="InterPro" id="IPR003604">
    <property type="entry name" value="Matrin/U1-like-C_Znf_C2H2"/>
</dbReference>
<feature type="compositionally biased region" description="Basic and acidic residues" evidence="1">
    <location>
        <begin position="377"/>
        <end position="396"/>
    </location>
</feature>
<sequence length="396" mass="44909">MEGRRNDRTSRYRAIDGDRPPPATDMAPSQSLNPNISFFSPRPIPGTSEDDVQKAIQREIEKQQIRQEIIAAETERRRELIGEVIQEMAIEREMARRRVEETTKGMSLEEKLTMLINQINVPNQNQNNNLFSHKSTYPMHTGPESLVTSPLMQLPQLHQLPEAKATPVLESNKEKLIVLERPDAIGVKRKGDGVGLPEKEPFQRKKLKSKERDMETDVETGETASSKQVESKPKRMFKFWCEVCSVGAFSQTVMRNHEFGRKHKAAIEKQSVQPPPEKAASTSITTAPLSEEDEMASKEAGMKTEGEKKKTVIIMCEICNVSTNSEKMMESHKLGKKHMAQLKKQYCEKAREPHRVEEKHNKPLDGLHTDIVTVPERSLDADSGEKHTNGKDHCLD</sequence>
<feature type="compositionally biased region" description="Basic and acidic residues" evidence="1">
    <location>
        <begin position="295"/>
        <end position="304"/>
    </location>
</feature>
<dbReference type="Proteomes" id="UP000836841">
    <property type="component" value="Chromosome 4"/>
</dbReference>
<proteinExistence type="predicted"/>
<dbReference type="InterPro" id="IPR013087">
    <property type="entry name" value="Znf_C2H2_type"/>
</dbReference>
<dbReference type="GO" id="GO:0003676">
    <property type="term" value="F:nucleic acid binding"/>
    <property type="evidence" value="ECO:0007669"/>
    <property type="project" value="InterPro"/>
</dbReference>